<proteinExistence type="predicted"/>
<organism evidence="1">
    <name type="scientific">Schistocephalus solidus</name>
    <name type="common">Tapeworm</name>
    <dbReference type="NCBI Taxonomy" id="70667"/>
    <lineage>
        <taxon>Eukaryota</taxon>
        <taxon>Metazoa</taxon>
        <taxon>Spiralia</taxon>
        <taxon>Lophotrochozoa</taxon>
        <taxon>Platyhelminthes</taxon>
        <taxon>Cestoda</taxon>
        <taxon>Eucestoda</taxon>
        <taxon>Diphyllobothriidea</taxon>
        <taxon>Diphyllobothriidae</taxon>
        <taxon>Schistocephalus</taxon>
    </lineage>
</organism>
<sequence length="175" mass="19502">MDPLSTPLSDYEWKYRTDINQRMRVPEKLSVDSARSDLISADNDYFSKCHGPIEAYEDIESTPGYSPDILTNADIQSSSALTAKAEANASASATVTFAPGASSMDISRTPAHPSHESKDEVMKYAIARISRLEAHVSRLSSHMRMLEQQQVVMGAAISLYVGYKIMRWILRSIFH</sequence>
<accession>A0A0V0J6J1</accession>
<evidence type="ECO:0000313" key="1">
    <source>
        <dbReference type="EMBL" id="JAP61158.1"/>
    </source>
</evidence>
<dbReference type="EMBL" id="GEEE01002067">
    <property type="protein sequence ID" value="JAP61158.1"/>
    <property type="molecule type" value="Transcribed_RNA"/>
</dbReference>
<protein>
    <submittedName>
        <fullName evidence="1">Uncharacterized protein</fullName>
    </submittedName>
</protein>
<name>A0A0V0J6J1_SCHSO</name>
<gene>
    <name evidence="1" type="ORF">TR140309</name>
</gene>
<reference evidence="1" key="1">
    <citation type="submission" date="2016-01" db="EMBL/GenBank/DDBJ databases">
        <title>Reference transcriptome for the parasite Schistocephalus solidus: insights into the molecular evolution of parasitism.</title>
        <authorList>
            <person name="Hebert F.O."/>
            <person name="Grambauer S."/>
            <person name="Barber I."/>
            <person name="Landry C.R."/>
            <person name="Aubin-Horth N."/>
        </authorList>
    </citation>
    <scope>NUCLEOTIDE SEQUENCE</scope>
</reference>
<dbReference type="AlphaFoldDB" id="A0A0V0J6J1"/>
<dbReference type="EMBL" id="GEEE01008577">
    <property type="protein sequence ID" value="JAP54648.1"/>
    <property type="molecule type" value="Transcribed_RNA"/>
</dbReference>